<proteinExistence type="predicted"/>
<evidence type="ECO:0000313" key="2">
    <source>
        <dbReference type="Proteomes" id="UP001234354"/>
    </source>
</evidence>
<organism evidence="1 2">
    <name type="scientific">Pseudoxanthomonas winnipegensis</name>
    <dbReference type="NCBI Taxonomy" id="2480810"/>
    <lineage>
        <taxon>Bacteria</taxon>
        <taxon>Pseudomonadati</taxon>
        <taxon>Pseudomonadota</taxon>
        <taxon>Gammaproteobacteria</taxon>
        <taxon>Lysobacterales</taxon>
        <taxon>Lysobacteraceae</taxon>
        <taxon>Pseudoxanthomonas</taxon>
    </lineage>
</organism>
<comment type="caution">
    <text evidence="1">The sequence shown here is derived from an EMBL/GenBank/DDBJ whole genome shotgun (WGS) entry which is preliminary data.</text>
</comment>
<dbReference type="Proteomes" id="UP001234354">
    <property type="component" value="Unassembled WGS sequence"/>
</dbReference>
<dbReference type="EMBL" id="JAUTBB010000001">
    <property type="protein sequence ID" value="MDQ1120598.1"/>
    <property type="molecule type" value="Genomic_DNA"/>
</dbReference>
<accession>A0AAW8GEH3</accession>
<gene>
    <name evidence="1" type="ORF">QE383_002906</name>
</gene>
<reference evidence="1" key="1">
    <citation type="submission" date="2023-07" db="EMBL/GenBank/DDBJ databases">
        <title>Functional and genomic diversity of the sorghum phyllosphere microbiome.</title>
        <authorList>
            <person name="Shade A."/>
        </authorList>
    </citation>
    <scope>NUCLEOTIDE SEQUENCE</scope>
    <source>
        <strain evidence="1">SORGH_AS_0908</strain>
    </source>
</reference>
<sequence>MLERVRSTPTRTIRVRLDTHDDAGVTAMEFTASRVASDG</sequence>
<name>A0AAW8GEH3_9GAMM</name>
<protein>
    <submittedName>
        <fullName evidence="1">Uncharacterized protein</fullName>
    </submittedName>
</protein>
<evidence type="ECO:0000313" key="1">
    <source>
        <dbReference type="EMBL" id="MDQ1120598.1"/>
    </source>
</evidence>
<dbReference type="AlphaFoldDB" id="A0AAW8GEH3"/>